<organism evidence="1 2">
    <name type="scientific">Chitinophaga arvensicola</name>
    <dbReference type="NCBI Taxonomy" id="29529"/>
    <lineage>
        <taxon>Bacteria</taxon>
        <taxon>Pseudomonadati</taxon>
        <taxon>Bacteroidota</taxon>
        <taxon>Chitinophagia</taxon>
        <taxon>Chitinophagales</taxon>
        <taxon>Chitinophagaceae</taxon>
        <taxon>Chitinophaga</taxon>
    </lineage>
</organism>
<evidence type="ECO:0000313" key="1">
    <source>
        <dbReference type="EMBL" id="SEW50627.1"/>
    </source>
</evidence>
<dbReference type="STRING" id="29529.SAMN04488122_3898"/>
<keyword evidence="2" id="KW-1185">Reference proteome</keyword>
<evidence type="ECO:0000313" key="2">
    <source>
        <dbReference type="Proteomes" id="UP000199310"/>
    </source>
</evidence>
<gene>
    <name evidence="1" type="ORF">SAMN04488122_3898</name>
</gene>
<name>A0A1I0S5V8_9BACT</name>
<proteinExistence type="predicted"/>
<dbReference type="EMBL" id="FOJG01000002">
    <property type="protein sequence ID" value="SEW50627.1"/>
    <property type="molecule type" value="Genomic_DNA"/>
</dbReference>
<accession>A0A1I0S5V8</accession>
<sequence length="174" mass="20799">MTNLTQPVPKKRECITVRINQNRALNQITLDYRLNEFYEDLQVELKGDCEDSIKQAARLRKFSDDMQHNYCVLIHRLIWQEGAGHANKRAFMKFLQYHDVQAQSVHNRCIFLPRYKMPNQQKADRLVFMDDGTVTIIPKHDKFSVNVRYYESRHFYKKLARYIGIPDLEVVHRL</sequence>
<protein>
    <submittedName>
        <fullName evidence="1">Uncharacterized protein</fullName>
    </submittedName>
</protein>
<reference evidence="2" key="1">
    <citation type="submission" date="2016-10" db="EMBL/GenBank/DDBJ databases">
        <authorList>
            <person name="Varghese N."/>
            <person name="Submissions S."/>
        </authorList>
    </citation>
    <scope>NUCLEOTIDE SEQUENCE [LARGE SCALE GENOMIC DNA]</scope>
    <source>
        <strain evidence="2">DSM 3695</strain>
    </source>
</reference>
<dbReference type="AlphaFoldDB" id="A0A1I0S5V8"/>
<dbReference type="Proteomes" id="UP000199310">
    <property type="component" value="Unassembled WGS sequence"/>
</dbReference>
<dbReference type="OrthoDB" id="9979906at2"/>
<dbReference type="RefSeq" id="WP_089897276.1">
    <property type="nucleotide sequence ID" value="NZ_FOJG01000002.1"/>
</dbReference>